<comment type="caution">
    <text evidence="2">The sequence shown here is derived from an EMBL/GenBank/DDBJ whole genome shotgun (WGS) entry which is preliminary data.</text>
</comment>
<dbReference type="GO" id="GO:0035312">
    <property type="term" value="F:5'-3' DNA exonuclease activity"/>
    <property type="evidence" value="ECO:0007669"/>
    <property type="project" value="TreeGrafter"/>
</dbReference>
<evidence type="ECO:0000259" key="1">
    <source>
        <dbReference type="Pfam" id="PF02811"/>
    </source>
</evidence>
<accession>A0A5C6W1B5</accession>
<dbReference type="EMBL" id="VOQF01000009">
    <property type="protein sequence ID" value="TXC89545.1"/>
    <property type="molecule type" value="Genomic_DNA"/>
</dbReference>
<dbReference type="Gene3D" id="3.20.20.140">
    <property type="entry name" value="Metal-dependent hydrolases"/>
    <property type="match status" value="1"/>
</dbReference>
<proteinExistence type="predicted"/>
<evidence type="ECO:0000313" key="3">
    <source>
        <dbReference type="Proteomes" id="UP000321363"/>
    </source>
</evidence>
<reference evidence="2 3" key="1">
    <citation type="journal article" date="2005" name="Int. J. Syst. Evol. Microbiol.">
        <title>Bacillus litoralis sp. nov., isolated from a tidal flat of the Yellow Sea in Korea.</title>
        <authorList>
            <person name="Yoon J.H."/>
            <person name="Oh T.K."/>
        </authorList>
    </citation>
    <scope>NUCLEOTIDE SEQUENCE [LARGE SCALE GENOMIC DNA]</scope>
    <source>
        <strain evidence="2 3">SW-211</strain>
    </source>
</reference>
<dbReference type="AlphaFoldDB" id="A0A5C6W1B5"/>
<dbReference type="Pfam" id="PF02811">
    <property type="entry name" value="PHP"/>
    <property type="match status" value="1"/>
</dbReference>
<dbReference type="InterPro" id="IPR052018">
    <property type="entry name" value="PHP_domain"/>
</dbReference>
<dbReference type="InterPro" id="IPR004013">
    <property type="entry name" value="PHP_dom"/>
</dbReference>
<dbReference type="PANTHER" id="PTHR42924">
    <property type="entry name" value="EXONUCLEASE"/>
    <property type="match status" value="1"/>
</dbReference>
<gene>
    <name evidence="2" type="ORF">FS935_16825</name>
</gene>
<dbReference type="InterPro" id="IPR016195">
    <property type="entry name" value="Pol/histidinol_Pase-like"/>
</dbReference>
<dbReference type="SUPFAM" id="SSF89550">
    <property type="entry name" value="PHP domain-like"/>
    <property type="match status" value="1"/>
</dbReference>
<organism evidence="2 3">
    <name type="scientific">Metabacillus litoralis</name>
    <dbReference type="NCBI Taxonomy" id="152268"/>
    <lineage>
        <taxon>Bacteria</taxon>
        <taxon>Bacillati</taxon>
        <taxon>Bacillota</taxon>
        <taxon>Bacilli</taxon>
        <taxon>Bacillales</taxon>
        <taxon>Bacillaceae</taxon>
        <taxon>Metabacillus</taxon>
    </lineage>
</organism>
<name>A0A5C6W1B5_9BACI</name>
<keyword evidence="3" id="KW-1185">Reference proteome</keyword>
<evidence type="ECO:0000313" key="2">
    <source>
        <dbReference type="EMBL" id="TXC89545.1"/>
    </source>
</evidence>
<dbReference type="RefSeq" id="WP_146949810.1">
    <property type="nucleotide sequence ID" value="NZ_VOQF01000009.1"/>
</dbReference>
<dbReference type="CDD" id="cd07432">
    <property type="entry name" value="PHP_HisPPase"/>
    <property type="match status" value="1"/>
</dbReference>
<dbReference type="OrthoDB" id="9777619at2"/>
<feature type="domain" description="PHP" evidence="1">
    <location>
        <begin position="4"/>
        <end position="93"/>
    </location>
</feature>
<dbReference type="Pfam" id="PF13263">
    <property type="entry name" value="PHP_C"/>
    <property type="match status" value="1"/>
</dbReference>
<dbReference type="GO" id="GO:0004534">
    <property type="term" value="F:5'-3' RNA exonuclease activity"/>
    <property type="evidence" value="ECO:0007669"/>
    <property type="project" value="TreeGrafter"/>
</dbReference>
<protein>
    <submittedName>
        <fullName evidence="2">PHP domain-containing protein</fullName>
    </submittedName>
</protein>
<dbReference type="PANTHER" id="PTHR42924:SF3">
    <property type="entry name" value="POLYMERASE_HISTIDINOL PHOSPHATASE N-TERMINAL DOMAIN-CONTAINING PROTEIN"/>
    <property type="match status" value="1"/>
</dbReference>
<sequence length="255" mass="29651">MIIDFHTHVKISKKSMFMPDYFKEMMKEAKASGLTALAMTEHFNTSRFNDIYEYLDQHYEYKQDYYDIEGLKLFPGIEVDIKEVGHILLVGNRHDIVSIRGELEDHTKEDCFMPFNQLIDLAEQFNVLKIGAHPFRESTPLYHLDKKQIQRLDALDLNGKDLYAQGVGAYRNKLSQFAEQIDLPIVGGSDTHQFFQYGSVYNRFERECSTVDELKRSIDLGSYEVEISENLQLKIKAAILVKKLLKKVLEKKELV</sequence>
<dbReference type="Proteomes" id="UP000321363">
    <property type="component" value="Unassembled WGS sequence"/>
</dbReference>